<sequence length="332" mass="38542">MLRKDPLQIIVFQSYGTKNHLYIRGRALEDESINLEEKSLWKLILNTWKRFETDEIKNVDINVKLPNGTIFKSKTDNHGYFKVDETIEGLGELANEEGWVNFEVSYADLNKKRTIKNQNRFPGELLISSPEAEYGVASDIDDTILHTGVTSYLKWRVIINTVFRHAVNRIPLKGAAEFYHQLHRGSTGKKANPIFYVSHSPWNLYRYLELFLRQNNFPKGPILLRSFKDILKKKAKGEKPQKQKEIINLLKTYPDLPFILIGDSGEHDPDIYIEIAETFPNRIIAIYLRSVRHKKKIIRVQSLLQDYKSTPALLVESSEQAIEHAKQYGFIK</sequence>
<reference evidence="3" key="1">
    <citation type="journal article" date="2019" name="Int. J. Syst. Evol. Microbiol.">
        <title>The Global Catalogue of Microorganisms (GCM) 10K type strain sequencing project: providing services to taxonomists for standard genome sequencing and annotation.</title>
        <authorList>
            <consortium name="The Broad Institute Genomics Platform"/>
            <consortium name="The Broad Institute Genome Sequencing Center for Infectious Disease"/>
            <person name="Wu L."/>
            <person name="Ma J."/>
        </authorList>
    </citation>
    <scope>NUCLEOTIDE SEQUENCE [LARGE SCALE GENOMIC DNA]</scope>
    <source>
        <strain evidence="3">CCUG 62215</strain>
    </source>
</reference>
<dbReference type="InterPro" id="IPR019236">
    <property type="entry name" value="APP1_cat"/>
</dbReference>
<dbReference type="RefSeq" id="WP_386129419.1">
    <property type="nucleotide sequence ID" value="NZ_JBHTJL010000009.1"/>
</dbReference>
<accession>A0ABW3N6B8</accession>
<protein>
    <submittedName>
        <fullName evidence="2">App1 family protein</fullName>
    </submittedName>
</protein>
<keyword evidence="3" id="KW-1185">Reference proteome</keyword>
<evidence type="ECO:0000259" key="1">
    <source>
        <dbReference type="Pfam" id="PF09949"/>
    </source>
</evidence>
<dbReference type="Pfam" id="PF09949">
    <property type="entry name" value="APP1_cat"/>
    <property type="match status" value="1"/>
</dbReference>
<dbReference type="PANTHER" id="PTHR28208:SF3">
    <property type="entry name" value="PHOSPHATIDATE PHOSPHATASE APP1"/>
    <property type="match status" value="1"/>
</dbReference>
<dbReference type="PANTHER" id="PTHR28208">
    <property type="entry name" value="PHOSPHATIDATE PHOSPHATASE APP1"/>
    <property type="match status" value="1"/>
</dbReference>
<feature type="domain" description="Phosphatidate phosphatase APP1 catalytic" evidence="1">
    <location>
        <begin position="135"/>
        <end position="289"/>
    </location>
</feature>
<name>A0ABW3N6B8_9FLAO</name>
<comment type="caution">
    <text evidence="2">The sequence shown here is derived from an EMBL/GenBank/DDBJ whole genome shotgun (WGS) entry which is preliminary data.</text>
</comment>
<evidence type="ECO:0000313" key="2">
    <source>
        <dbReference type="EMBL" id="MFD1063031.1"/>
    </source>
</evidence>
<dbReference type="InterPro" id="IPR052935">
    <property type="entry name" value="Mg2+_PAP"/>
</dbReference>
<proteinExistence type="predicted"/>
<dbReference type="Proteomes" id="UP001597013">
    <property type="component" value="Unassembled WGS sequence"/>
</dbReference>
<organism evidence="2 3">
    <name type="scientific">Winogradskyella litorisediminis</name>
    <dbReference type="NCBI Taxonomy" id="1156618"/>
    <lineage>
        <taxon>Bacteria</taxon>
        <taxon>Pseudomonadati</taxon>
        <taxon>Bacteroidota</taxon>
        <taxon>Flavobacteriia</taxon>
        <taxon>Flavobacteriales</taxon>
        <taxon>Flavobacteriaceae</taxon>
        <taxon>Winogradskyella</taxon>
    </lineage>
</organism>
<gene>
    <name evidence="2" type="ORF">ACFQ1Q_07215</name>
</gene>
<dbReference type="EMBL" id="JBHTJL010000009">
    <property type="protein sequence ID" value="MFD1063031.1"/>
    <property type="molecule type" value="Genomic_DNA"/>
</dbReference>
<evidence type="ECO:0000313" key="3">
    <source>
        <dbReference type="Proteomes" id="UP001597013"/>
    </source>
</evidence>